<feature type="transmembrane region" description="Helical" evidence="1">
    <location>
        <begin position="268"/>
        <end position="286"/>
    </location>
</feature>
<keyword evidence="1" id="KW-0812">Transmembrane</keyword>
<dbReference type="InterPro" id="IPR032713">
    <property type="entry name" value="EmrE"/>
</dbReference>
<feature type="transmembrane region" description="Helical" evidence="1">
    <location>
        <begin position="71"/>
        <end position="92"/>
    </location>
</feature>
<feature type="transmembrane region" description="Helical" evidence="1">
    <location>
        <begin position="292"/>
        <end position="308"/>
    </location>
</feature>
<reference evidence="2 3" key="2">
    <citation type="submission" date="2020-04" db="EMBL/GenBank/DDBJ databases">
        <authorList>
            <person name="Fomenkov A."/>
            <person name="Anton B.P."/>
            <person name="Roberts R.J."/>
        </authorList>
    </citation>
    <scope>NUCLEOTIDE SEQUENCE [LARGE SCALE GENOMIC DNA]</scope>
    <source>
        <strain evidence="2 3">S2</strain>
    </source>
</reference>
<feature type="transmembrane region" description="Helical" evidence="1">
    <location>
        <begin position="198"/>
        <end position="216"/>
    </location>
</feature>
<proteinExistence type="predicted"/>
<name>A0A6H1P7V9_PRIMG</name>
<keyword evidence="1" id="KW-0472">Membrane</keyword>
<gene>
    <name evidence="2" type="ORF">HFZ78_24695</name>
</gene>
<evidence type="ECO:0000256" key="1">
    <source>
        <dbReference type="SAM" id="Phobius"/>
    </source>
</evidence>
<protein>
    <submittedName>
        <fullName evidence="2">Multidrug resistance efflux transporter family protein</fullName>
    </submittedName>
</protein>
<feature type="transmembrane region" description="Helical" evidence="1">
    <location>
        <begin position="158"/>
        <end position="177"/>
    </location>
</feature>
<dbReference type="Proteomes" id="UP000501868">
    <property type="component" value="Chromosome"/>
</dbReference>
<feature type="transmembrane region" description="Helical" evidence="1">
    <location>
        <begin position="98"/>
        <end position="120"/>
    </location>
</feature>
<accession>A0A6H1P7V9</accession>
<reference evidence="2 3" key="1">
    <citation type="submission" date="2020-04" db="EMBL/GenBank/DDBJ databases">
        <title>Genome-Wide Identification of 5-Methylcytosine Sites in Bacterial Genomes By High-Throughput Sequencing of MspJI Restriction Fragments.</title>
        <authorList>
            <person name="Wu V."/>
        </authorList>
    </citation>
    <scope>NUCLEOTIDE SEQUENCE [LARGE SCALE GENOMIC DNA]</scope>
    <source>
        <strain evidence="2 3">S2</strain>
    </source>
</reference>
<dbReference type="Pfam" id="PF13536">
    <property type="entry name" value="EmrE"/>
    <property type="match status" value="1"/>
</dbReference>
<organism evidence="2 3">
    <name type="scientific">Priestia megaterium</name>
    <name type="common">Bacillus megaterium</name>
    <dbReference type="NCBI Taxonomy" id="1404"/>
    <lineage>
        <taxon>Bacteria</taxon>
        <taxon>Bacillati</taxon>
        <taxon>Bacillota</taxon>
        <taxon>Bacilli</taxon>
        <taxon>Bacillales</taxon>
        <taxon>Bacillaceae</taxon>
        <taxon>Priestia</taxon>
    </lineage>
</organism>
<sequence>MRPLILGILAAFFFAFTFILNRSMDQAGGSWIWSASLRYFFMVPFLFTIVIGRKNLKPLLVEMKKRPGGWFIWSTVGFGLFYGPICFSAAYAPGWLIAATWQVTIISGSLLAPLFYEMVMTEKGPIQKKGRIPFKGLGMSLIILLGIILMQLEQANHISIAAIALGVLPVLIASFAYPLGNRKMMDICGGRIDVFQRVLGMTLASLPLWVVLSVYGLFTVGPPSKGQIVQSGLVAVTSGVIATILFFKATDLVRGNMQKLAAVEATQSIEVLFAVIGELLILNTVFPTELSWFGMVLVMVGMILHSFFSHKSNPKNHRSESPEKTMPRNV</sequence>
<feature type="transmembrane region" description="Helical" evidence="1">
    <location>
        <begin position="31"/>
        <end position="51"/>
    </location>
</feature>
<feature type="transmembrane region" description="Helical" evidence="1">
    <location>
        <begin position="228"/>
        <end position="247"/>
    </location>
</feature>
<evidence type="ECO:0000313" key="3">
    <source>
        <dbReference type="Proteomes" id="UP000501868"/>
    </source>
</evidence>
<evidence type="ECO:0000313" key="2">
    <source>
        <dbReference type="EMBL" id="QIZ09477.1"/>
    </source>
</evidence>
<feature type="transmembrane region" description="Helical" evidence="1">
    <location>
        <begin position="132"/>
        <end position="152"/>
    </location>
</feature>
<dbReference type="AlphaFoldDB" id="A0A6H1P7V9"/>
<keyword evidence="1" id="KW-1133">Transmembrane helix</keyword>
<dbReference type="EMBL" id="CP051128">
    <property type="protein sequence ID" value="QIZ09477.1"/>
    <property type="molecule type" value="Genomic_DNA"/>
</dbReference>